<dbReference type="PANTHER" id="PTHR48071:SF18">
    <property type="entry name" value="DELETED IN MALIGNANT BRAIN TUMORS 1 PROTEIN-RELATED"/>
    <property type="match status" value="1"/>
</dbReference>
<dbReference type="GO" id="GO:0016020">
    <property type="term" value="C:membrane"/>
    <property type="evidence" value="ECO:0007669"/>
    <property type="project" value="InterPro"/>
</dbReference>
<keyword evidence="5" id="KW-0472">Membrane</keyword>
<feature type="transmembrane region" description="Helical" evidence="5">
    <location>
        <begin position="265"/>
        <end position="284"/>
    </location>
</feature>
<dbReference type="PANTHER" id="PTHR48071">
    <property type="entry name" value="SRCR DOMAIN-CONTAINING PROTEIN"/>
    <property type="match status" value="1"/>
</dbReference>
<dbReference type="EMBL" id="JAIZAY010000005">
    <property type="protein sequence ID" value="KAJ8041433.1"/>
    <property type="molecule type" value="Genomic_DNA"/>
</dbReference>
<evidence type="ECO:0000256" key="4">
    <source>
        <dbReference type="SAM" id="MobiDB-lite"/>
    </source>
</evidence>
<accession>A0A9Q1C8X0</accession>
<dbReference type="PRINTS" id="PR00258">
    <property type="entry name" value="SPERACTRCPTR"/>
</dbReference>
<sequence>MMALTLISILAHALLLVCSNRLLGCLVSAETRPFGLRLTGGQTKFEGRLEIEYSLDQWGSICDDRWDWPATFVVCNQLGLGPPLDHLFIFPTDFSIPIVYDNVVCRGNETRLIDCSHDGVGNHDCSHSEDVTIHCAPPIGDSDYAVETVSNLEPLDMFTLIYYETYWYTLCQSNWSLRDVDVLCHQLGFRQPSTKISFTMSVPPVFQSYECLGMYPVCRGTENHLRECEWFSAGSSSSPPYLLVDCDANVLSFNSTEGTTDSRRLSPMLTIFFVLFGVVVLLILTCKLFQKVQCEAGSCECFESSTTQGQEQQAQIRVIAIRTLEEDDDLSLYTQHATEIQELPDDVPPSYDQYVTNPDLFRTFSEVRRSEDVDPNPQVEDSIDSPPPDYDSATFGFSVNSENESQSSFDTRL</sequence>
<dbReference type="InterPro" id="IPR036772">
    <property type="entry name" value="SRCR-like_dom_sf"/>
</dbReference>
<dbReference type="OrthoDB" id="9119369at2759"/>
<feature type="disulfide bond" evidence="3">
    <location>
        <begin position="218"/>
        <end position="228"/>
    </location>
</feature>
<reference evidence="8" key="1">
    <citation type="submission" date="2021-10" db="EMBL/GenBank/DDBJ databases">
        <title>Tropical sea cucumber genome reveals ecological adaptation and Cuvierian tubules defense mechanism.</title>
        <authorList>
            <person name="Chen T."/>
        </authorList>
    </citation>
    <scope>NUCLEOTIDE SEQUENCE</scope>
    <source>
        <strain evidence="8">Nanhai2018</strain>
        <tissue evidence="8">Muscle</tissue>
    </source>
</reference>
<evidence type="ECO:0000259" key="7">
    <source>
        <dbReference type="PROSITE" id="PS50287"/>
    </source>
</evidence>
<feature type="domain" description="SRCR" evidence="7">
    <location>
        <begin position="36"/>
        <end position="136"/>
    </location>
</feature>
<gene>
    <name evidence="8" type="ORF">HOLleu_12244</name>
</gene>
<evidence type="ECO:0000256" key="2">
    <source>
        <dbReference type="ARBA" id="ARBA00023157"/>
    </source>
</evidence>
<keyword evidence="2 3" id="KW-1015">Disulfide bond</keyword>
<name>A0A9Q1C8X0_HOLLE</name>
<protein>
    <recommendedName>
        <fullName evidence="7">SRCR domain-containing protein</fullName>
    </recommendedName>
</protein>
<dbReference type="Pfam" id="PF00530">
    <property type="entry name" value="SRCR"/>
    <property type="match status" value="2"/>
</dbReference>
<feature type="chain" id="PRO_5040417799" description="SRCR domain-containing protein" evidence="6">
    <location>
        <begin position="20"/>
        <end position="413"/>
    </location>
</feature>
<dbReference type="FunFam" id="3.10.250.10:FF:000001">
    <property type="entry name" value="Lysyl oxidase 4 isoform X1"/>
    <property type="match status" value="1"/>
</dbReference>
<evidence type="ECO:0000256" key="1">
    <source>
        <dbReference type="ARBA" id="ARBA00022729"/>
    </source>
</evidence>
<dbReference type="Proteomes" id="UP001152320">
    <property type="component" value="Chromosome 5"/>
</dbReference>
<organism evidence="8 9">
    <name type="scientific">Holothuria leucospilota</name>
    <name type="common">Black long sea cucumber</name>
    <name type="synonym">Mertensiothuria leucospilota</name>
    <dbReference type="NCBI Taxonomy" id="206669"/>
    <lineage>
        <taxon>Eukaryota</taxon>
        <taxon>Metazoa</taxon>
        <taxon>Echinodermata</taxon>
        <taxon>Eleutherozoa</taxon>
        <taxon>Echinozoa</taxon>
        <taxon>Holothuroidea</taxon>
        <taxon>Aspidochirotacea</taxon>
        <taxon>Aspidochirotida</taxon>
        <taxon>Holothuriidae</taxon>
        <taxon>Holothuria</taxon>
    </lineage>
</organism>
<evidence type="ECO:0000313" key="8">
    <source>
        <dbReference type="EMBL" id="KAJ8041433.1"/>
    </source>
</evidence>
<keyword evidence="5" id="KW-0812">Transmembrane</keyword>
<feature type="signal peptide" evidence="6">
    <location>
        <begin position="1"/>
        <end position="19"/>
    </location>
</feature>
<feature type="region of interest" description="Disordered" evidence="4">
    <location>
        <begin position="368"/>
        <end position="413"/>
    </location>
</feature>
<feature type="compositionally biased region" description="Polar residues" evidence="4">
    <location>
        <begin position="395"/>
        <end position="413"/>
    </location>
</feature>
<dbReference type="Gene3D" id="3.10.250.10">
    <property type="entry name" value="SRCR-like domain"/>
    <property type="match status" value="2"/>
</dbReference>
<dbReference type="AlphaFoldDB" id="A0A9Q1C8X0"/>
<evidence type="ECO:0000256" key="5">
    <source>
        <dbReference type="SAM" id="Phobius"/>
    </source>
</evidence>
<keyword evidence="1 6" id="KW-0732">Signal</keyword>
<dbReference type="SMART" id="SM00202">
    <property type="entry name" value="SR"/>
    <property type="match status" value="2"/>
</dbReference>
<dbReference type="PROSITE" id="PS50287">
    <property type="entry name" value="SRCR_2"/>
    <property type="match status" value="2"/>
</dbReference>
<proteinExistence type="predicted"/>
<feature type="domain" description="SRCR" evidence="7">
    <location>
        <begin position="146"/>
        <end position="247"/>
    </location>
</feature>
<keyword evidence="9" id="KW-1185">Reference proteome</keyword>
<keyword evidence="5" id="KW-1133">Transmembrane helix</keyword>
<evidence type="ECO:0000256" key="6">
    <source>
        <dbReference type="SAM" id="SignalP"/>
    </source>
</evidence>
<evidence type="ECO:0000256" key="3">
    <source>
        <dbReference type="PROSITE-ProRule" id="PRU00196"/>
    </source>
</evidence>
<dbReference type="InterPro" id="IPR001190">
    <property type="entry name" value="SRCR"/>
</dbReference>
<evidence type="ECO:0000313" key="9">
    <source>
        <dbReference type="Proteomes" id="UP001152320"/>
    </source>
</evidence>
<dbReference type="SUPFAM" id="SSF56487">
    <property type="entry name" value="SRCR-like"/>
    <property type="match status" value="2"/>
</dbReference>
<feature type="disulfide bond" evidence="3">
    <location>
        <begin position="105"/>
        <end position="115"/>
    </location>
</feature>
<comment type="caution">
    <text evidence="8">The sequence shown here is derived from an EMBL/GenBank/DDBJ whole genome shotgun (WGS) entry which is preliminary data.</text>
</comment>
<comment type="caution">
    <text evidence="3">Lacks conserved residue(s) required for the propagation of feature annotation.</text>
</comment>